<dbReference type="RefSeq" id="WP_105015439.1">
    <property type="nucleotide sequence ID" value="NZ_MSCN01000001.1"/>
</dbReference>
<name>A0A2S7WMN5_9FLAO</name>
<dbReference type="AlphaFoldDB" id="A0A2S7WMN5"/>
<gene>
    <name evidence="2" type="ORF">BTO18_06440</name>
</gene>
<proteinExistence type="predicted"/>
<comment type="caution">
    <text evidence="2">The sequence shown here is derived from an EMBL/GenBank/DDBJ whole genome shotgun (WGS) entry which is preliminary data.</text>
</comment>
<reference evidence="2 3" key="1">
    <citation type="submission" date="2016-12" db="EMBL/GenBank/DDBJ databases">
        <title>Trade-off between light-utilization and light-protection in marine flavobacteria.</title>
        <authorList>
            <person name="Kumagai Y."/>
            <person name="Yoshizawa S."/>
            <person name="Kogure K."/>
            <person name="Iwasaki W."/>
        </authorList>
    </citation>
    <scope>NUCLEOTIDE SEQUENCE [LARGE SCALE GENOMIC DNA]</scope>
    <source>
        <strain evidence="2 3">NBRC 108759</strain>
    </source>
</reference>
<evidence type="ECO:0000256" key="1">
    <source>
        <dbReference type="SAM" id="MobiDB-lite"/>
    </source>
</evidence>
<dbReference type="OrthoDB" id="1450227at2"/>
<organism evidence="2 3">
    <name type="scientific">Polaribacter porphyrae</name>
    <dbReference type="NCBI Taxonomy" id="1137780"/>
    <lineage>
        <taxon>Bacteria</taxon>
        <taxon>Pseudomonadati</taxon>
        <taxon>Bacteroidota</taxon>
        <taxon>Flavobacteriia</taxon>
        <taxon>Flavobacteriales</taxon>
        <taxon>Flavobacteriaceae</taxon>
    </lineage>
</organism>
<evidence type="ECO:0000313" key="2">
    <source>
        <dbReference type="EMBL" id="PQJ78843.1"/>
    </source>
</evidence>
<dbReference type="Proteomes" id="UP000238882">
    <property type="component" value="Unassembled WGS sequence"/>
</dbReference>
<sequence length="324" mass="35317">MKQKQKSKNFLILGLFLFGITSFLWNCTLEDNLNESESIDLSNVKTVSFKDAIAHFNSKKEKIKQKSTYSKSTENELEVIPDWNTLEHNEIAYTSAQLTTANSEINRNGKYSSQLYFINVNNHIRNVIFTIWKDEVDQEGNIINGRIYFNDLEGKFIDGYHIEKGIFTKRFVIKSQTQKASFLPLLLFQSDVLTEEGDCWNTDTLGDFEGGVLDEVVVTASGGGSGGGSGSGSSTGAGHSSSYNWYYSSGPESTGYGGYINGATSYGSSGGGGGSSLSSGQVTSAAAAILMASPVDPDEEGKCPDGYKKNPTTGKCDPYRWENL</sequence>
<feature type="region of interest" description="Disordered" evidence="1">
    <location>
        <begin position="290"/>
        <end position="324"/>
    </location>
</feature>
<evidence type="ECO:0000313" key="3">
    <source>
        <dbReference type="Proteomes" id="UP000238882"/>
    </source>
</evidence>
<accession>A0A2S7WMN5</accession>
<protein>
    <submittedName>
        <fullName evidence="2">Uncharacterized protein</fullName>
    </submittedName>
</protein>
<keyword evidence="3" id="KW-1185">Reference proteome</keyword>
<dbReference type="EMBL" id="MSCN01000001">
    <property type="protein sequence ID" value="PQJ78843.1"/>
    <property type="molecule type" value="Genomic_DNA"/>
</dbReference>